<feature type="domain" description="Chitin-binding type-1" evidence="6">
    <location>
        <begin position="541"/>
        <end position="586"/>
    </location>
</feature>
<organism evidence="8">
    <name type="scientific">Rosellinia necatrix</name>
    <name type="common">White root-rot fungus</name>
    <dbReference type="NCBI Taxonomy" id="77044"/>
    <lineage>
        <taxon>Eukaryota</taxon>
        <taxon>Fungi</taxon>
        <taxon>Dikarya</taxon>
        <taxon>Ascomycota</taxon>
        <taxon>Pezizomycotina</taxon>
        <taxon>Sordariomycetes</taxon>
        <taxon>Xylariomycetidae</taxon>
        <taxon>Xylariales</taxon>
        <taxon>Xylariaceae</taxon>
        <taxon>Rosellinia</taxon>
    </lineage>
</organism>
<keyword evidence="3 4" id="KW-0147">Chitin-binding</keyword>
<comment type="similarity">
    <text evidence="1">Belongs to the glycosyl hydrolase 18 family. Chitinase class V subfamily.</text>
</comment>
<dbReference type="SMART" id="SM00636">
    <property type="entry name" value="Glyco_18"/>
    <property type="match status" value="1"/>
</dbReference>
<evidence type="ECO:0000313" key="8">
    <source>
        <dbReference type="EMBL" id="GAP89399.2"/>
    </source>
</evidence>
<feature type="disulfide bond" evidence="4">
    <location>
        <begin position="137"/>
        <end position="149"/>
    </location>
</feature>
<sequence length="1240" mass="132370">MASKLLPYVYLIAAYLGTRCVNADTRSGITHQSPERALPQLGPPYTGFQLDQKAAIVPANSSITTRQEVQSLYKRQREEDPDTGALLCKKAPCVDGSCCGPAGICGYGPDFCGTGCTSNCDATAMCGIYSVNGSESCGMNLCCSWGGWCGTTVDHCIEANPFTPCQAGYGPCEIIRPKLCGEDSGTTSGRSIGYYQAFNARGRICNRIAPDQIQTDGYTHLFFAFATIDPVSFLVKPWEEDDISLMTAFTELKTPTLQTWVAVGGYDFSDVTQPTHTTWSDLCADANHRAAFIRSAVTFMDQYGFQGMDLDWEYPVAPERGGHPDDTQNFVKLVREMRAAFGTKYGLSMTLAPDYWYLRHFDAKAMEPYVDFFSFMGYDLHGSWDSDVLALGALVRGQADIREIYNDTLPLWYDGLDPAKINFGLAWYGRGYTLADPSCNELLCPFKAPSKAGKCTGSVGVLSLREIQQIIAEKGLKPRLNAESMMKELVWEDQWIGYDDEETHALKRRFANNLCFGGTMAWSVDFNSGPGSGDEPPVSTDGRCGSGTGGHVCEGSGFGDCCSSHGYCGSTSDHCGIGCQGGRCLTGGETTDGTCGAGYNDFVCGLWPQGSCCSPAGYCGSTEDHCGPGCQSGPCLQDPDGKGSGDVYIDNTVYVQPSPTVQCFPPCNLVFPPSTIPTATTFSFAPITTALTIGGSVTTAVIKPSPITTSVIWFSNLPIPSGQSTSAFALTSSIKPDPLVFTFNGVTTTLSFPSAPLLQTTTTTTAVPIFYTLPTTVYSTKGTTQTFSEDQITTLSRFTGTSTSTTTWVDDQTSTTSTTVAPIIIGPGGFYWSPVPNPTGPKFPIPNLPELPPLPDPPCFNFFDIFSINCPPDHSKPTSHYSRGAPKPTCRSGCGKVDHPSDENDSTSTCATETHTTCQTRAGSASCNTYVGCDCPTSTVTDVWVSCQSESCTTTSSSVITGCYVTATATTTGEYCPLFSDYPALQAVGDTLPPGVTVTYMPSAYPPSVLIGTSRNTGTSGTAVVGRSTVSLITITVTTVITVDGTTATLFPKTTRNKPWFNDWDSLGVVPPSTSDAPPTTTTTTSTPPPPPPPPETNAPPGARPVWMFAGQSIPGSGPFPVLRFTFNCANLDDFDPEEMVLDTCDLNSDWEIEAPLGLSNLDTKGLGEITDVFGDTCAFVSAVGGRDWEDVDFNTVIGSLQDCGKWSDAKCVKYPLEFGNTKNCGGGVMSTELALCTWD</sequence>
<dbReference type="EC" id="3.2.1.14" evidence="2"/>
<accession>A0A1W2TM45</accession>
<feature type="disulfide bond" evidence="4">
    <location>
        <begin position="98"/>
        <end position="112"/>
    </location>
</feature>
<dbReference type="Pfam" id="PF00704">
    <property type="entry name" value="Glyco_hydro_18"/>
    <property type="match status" value="1"/>
</dbReference>
<dbReference type="Gene3D" id="3.20.20.80">
    <property type="entry name" value="Glycosidases"/>
    <property type="match status" value="1"/>
</dbReference>
<dbReference type="OrthoDB" id="73875at2759"/>
<feature type="disulfide bond" evidence="4">
    <location>
        <begin position="142"/>
        <end position="156"/>
    </location>
</feature>
<feature type="compositionally biased region" description="Pro residues" evidence="5">
    <location>
        <begin position="1087"/>
        <end position="1098"/>
    </location>
</feature>
<dbReference type="CDD" id="cd11618">
    <property type="entry name" value="ChtBD1_1"/>
    <property type="match status" value="2"/>
</dbReference>
<evidence type="ECO:0000256" key="5">
    <source>
        <dbReference type="SAM" id="MobiDB-lite"/>
    </source>
</evidence>
<keyword evidence="8" id="KW-0326">Glycosidase</keyword>
<evidence type="ECO:0000313" key="9">
    <source>
        <dbReference type="Proteomes" id="UP000054516"/>
    </source>
</evidence>
<dbReference type="InterPro" id="IPR017853">
    <property type="entry name" value="GH"/>
</dbReference>
<feature type="domain" description="Chitin-binding type-1" evidence="6">
    <location>
        <begin position="123"/>
        <end position="174"/>
    </location>
</feature>
<dbReference type="Gene3D" id="3.10.50.10">
    <property type="match status" value="1"/>
</dbReference>
<dbReference type="Pfam" id="PF00187">
    <property type="entry name" value="Chitin_bind_1"/>
    <property type="match status" value="1"/>
</dbReference>
<dbReference type="GO" id="GO:0008843">
    <property type="term" value="F:endochitinase activity"/>
    <property type="evidence" value="ECO:0007669"/>
    <property type="project" value="UniProtKB-EC"/>
</dbReference>
<feature type="domain" description="Chitin-binding type-1" evidence="6">
    <location>
        <begin position="592"/>
        <end position="637"/>
    </location>
</feature>
<feature type="region of interest" description="Disordered" evidence="5">
    <location>
        <begin position="877"/>
        <end position="910"/>
    </location>
</feature>
<name>A0A1W2TM45_ROSNE</name>
<evidence type="ECO:0000259" key="7">
    <source>
        <dbReference type="PROSITE" id="PS51910"/>
    </source>
</evidence>
<dbReference type="AlphaFoldDB" id="A0A1W2TM45"/>
<evidence type="ECO:0000256" key="4">
    <source>
        <dbReference type="PROSITE-ProRule" id="PRU00261"/>
    </source>
</evidence>
<evidence type="ECO:0000256" key="3">
    <source>
        <dbReference type="ARBA" id="ARBA00022669"/>
    </source>
</evidence>
<dbReference type="PROSITE" id="PS50941">
    <property type="entry name" value="CHIT_BIND_I_2"/>
    <property type="match status" value="4"/>
</dbReference>
<dbReference type="SMART" id="SM00270">
    <property type="entry name" value="ChtBD1"/>
    <property type="match status" value="4"/>
</dbReference>
<feature type="domain" description="GH18" evidence="7">
    <location>
        <begin position="189"/>
        <end position="548"/>
    </location>
</feature>
<feature type="domain" description="Chitin-binding type-1" evidence="6">
    <location>
        <begin position="85"/>
        <end position="122"/>
    </location>
</feature>
<proteinExistence type="inferred from homology"/>
<keyword evidence="8" id="KW-0378">Hydrolase</keyword>
<dbReference type="GO" id="GO:0005975">
    <property type="term" value="P:carbohydrate metabolic process"/>
    <property type="evidence" value="ECO:0007669"/>
    <property type="project" value="InterPro"/>
</dbReference>
<dbReference type="GO" id="GO:0008061">
    <property type="term" value="F:chitin binding"/>
    <property type="evidence" value="ECO:0007669"/>
    <property type="project" value="UniProtKB-UniRule"/>
</dbReference>
<dbReference type="InterPro" id="IPR001223">
    <property type="entry name" value="Glyco_hydro18_cat"/>
</dbReference>
<keyword evidence="9" id="KW-1185">Reference proteome</keyword>
<dbReference type="Gene3D" id="3.30.60.10">
    <property type="entry name" value="Endochitinase-like"/>
    <property type="match status" value="4"/>
</dbReference>
<dbReference type="SUPFAM" id="SSF51445">
    <property type="entry name" value="(Trans)glycosidases"/>
    <property type="match status" value="1"/>
</dbReference>
<gene>
    <name evidence="8" type="ORF">SAMD00023353_4000290</name>
</gene>
<dbReference type="InterPro" id="IPR029070">
    <property type="entry name" value="Chitinase_insertion_sf"/>
</dbReference>
<dbReference type="SUPFAM" id="SSF54556">
    <property type="entry name" value="Chitinase insertion domain"/>
    <property type="match status" value="1"/>
</dbReference>
<feature type="compositionally biased region" description="Low complexity" evidence="5">
    <location>
        <begin position="1071"/>
        <end position="1086"/>
    </location>
</feature>
<dbReference type="InterPro" id="IPR050314">
    <property type="entry name" value="Glycosyl_Hydrlase_18"/>
</dbReference>
<dbReference type="PANTHER" id="PTHR11177">
    <property type="entry name" value="CHITINASE"/>
    <property type="match status" value="1"/>
</dbReference>
<reference evidence="8" key="1">
    <citation type="submission" date="2016-03" db="EMBL/GenBank/DDBJ databases">
        <title>Draft genome sequence of Rosellinia necatrix.</title>
        <authorList>
            <person name="Kanematsu S."/>
        </authorList>
    </citation>
    <scope>NUCLEOTIDE SEQUENCE [LARGE SCALE GENOMIC DNA]</scope>
    <source>
        <strain evidence="8">W97</strain>
    </source>
</reference>
<feature type="disulfide bond" evidence="4">
    <location>
        <begin position="561"/>
        <end position="575"/>
    </location>
</feature>
<feature type="disulfide bond" evidence="4">
    <location>
        <begin position="612"/>
        <end position="626"/>
    </location>
</feature>
<comment type="caution">
    <text evidence="4">Lacks conserved residue(s) required for the propagation of feature annotation.</text>
</comment>
<dbReference type="CDD" id="cd00035">
    <property type="entry name" value="ChtBD1"/>
    <property type="match status" value="1"/>
</dbReference>
<dbReference type="EMBL" id="DF977485">
    <property type="protein sequence ID" value="GAP89399.2"/>
    <property type="molecule type" value="Genomic_DNA"/>
</dbReference>
<dbReference type="PANTHER" id="PTHR11177:SF333">
    <property type="entry name" value="CHITINASE"/>
    <property type="match status" value="1"/>
</dbReference>
<evidence type="ECO:0000259" key="6">
    <source>
        <dbReference type="PROSITE" id="PS50941"/>
    </source>
</evidence>
<dbReference type="STRING" id="77044.A0A1W2TM45"/>
<dbReference type="PROSITE" id="PS51910">
    <property type="entry name" value="GH18_2"/>
    <property type="match status" value="1"/>
</dbReference>
<feature type="disulfide bond" evidence="4">
    <location>
        <begin position="116"/>
        <end position="120"/>
    </location>
</feature>
<dbReference type="InterPro" id="IPR011583">
    <property type="entry name" value="Chitinase_II/V-like_cat"/>
</dbReference>
<evidence type="ECO:0000256" key="1">
    <source>
        <dbReference type="ARBA" id="ARBA00008682"/>
    </source>
</evidence>
<dbReference type="SUPFAM" id="SSF57016">
    <property type="entry name" value="Plant lectins/antimicrobial peptides"/>
    <property type="match status" value="4"/>
</dbReference>
<dbReference type="InterPro" id="IPR001002">
    <property type="entry name" value="Chitin-bd_1"/>
</dbReference>
<keyword evidence="4" id="KW-1015">Disulfide bond</keyword>
<dbReference type="InterPro" id="IPR036861">
    <property type="entry name" value="Endochitinase-like_sf"/>
</dbReference>
<feature type="disulfide bond" evidence="4">
    <location>
        <begin position="93"/>
        <end position="105"/>
    </location>
</feature>
<evidence type="ECO:0000256" key="2">
    <source>
        <dbReference type="ARBA" id="ARBA00012729"/>
    </source>
</evidence>
<protein>
    <recommendedName>
        <fullName evidence="2">chitinase</fullName>
        <ecNumber evidence="2">3.2.1.14</ecNumber>
    </recommendedName>
</protein>
<feature type="region of interest" description="Disordered" evidence="5">
    <location>
        <begin position="1062"/>
        <end position="1103"/>
    </location>
</feature>
<dbReference type="Proteomes" id="UP000054516">
    <property type="component" value="Unassembled WGS sequence"/>
</dbReference>